<gene>
    <name evidence="1" type="ORF">HIR71_02160</name>
</gene>
<dbReference type="PANTHER" id="PTHR43649:SF12">
    <property type="entry name" value="DIACETYLCHITOBIOSE BINDING PROTEIN DASA"/>
    <property type="match status" value="1"/>
</dbReference>
<accession>A0A7Y0QGF5</accession>
<proteinExistence type="predicted"/>
<sequence>MTGPRRVPSLGSIQGDPGHLVVEVAPVSASFVSAAPRSGHIDFGSIQGRIVMRRPVSRRVSAAVAGLAAVGLLTACSSEEPGTDDGGETSEPSASQVEEIVVATAETPWLASYEQMANLYQEKTGVTVTLQVFPFDGLLTQQANAAQNGSNAFDVFQMNEQWVGQFYDNGWVQPLEEVDPDFEWDPNLIEFDGVGRWDADARTTSMDGVPYALPMNGNIHEFMYRRDLYDQLGLEVPTTWEEVIANGKAGLAAGIENGYVLRGKTPTYDFSALLFSLDGDWFPGEQDGDWTPGADTPEFRSALEQFKALAEIGPDAPQTVAQAEATSLMQGGSVLQATLVSAVAAPLENEGSSTVAGKIGYAVLPGQTPVSGTWTVGVPAGLPDERAQAAYDFITWLTSQEAMQKWAEVGGITTRTDIESDRPELQVIIDSADMIRGGLRYTFAPLMLEVTDPAIGEYLAGTMSLDETITRIQDGLTRVVEEAGYGS</sequence>
<dbReference type="EMBL" id="JABCJJ010000002">
    <property type="protein sequence ID" value="NMR19038.1"/>
    <property type="molecule type" value="Genomic_DNA"/>
</dbReference>
<organism evidence="1 2">
    <name type="scientific">Cellulomonas fimi</name>
    <dbReference type="NCBI Taxonomy" id="1708"/>
    <lineage>
        <taxon>Bacteria</taxon>
        <taxon>Bacillati</taxon>
        <taxon>Actinomycetota</taxon>
        <taxon>Actinomycetes</taxon>
        <taxon>Micrococcales</taxon>
        <taxon>Cellulomonadaceae</taxon>
        <taxon>Cellulomonas</taxon>
    </lineage>
</organism>
<dbReference type="InterPro" id="IPR050490">
    <property type="entry name" value="Bact_solute-bd_prot1"/>
</dbReference>
<evidence type="ECO:0000313" key="1">
    <source>
        <dbReference type="EMBL" id="NMR19038.1"/>
    </source>
</evidence>
<dbReference type="Pfam" id="PF01547">
    <property type="entry name" value="SBP_bac_1"/>
    <property type="match status" value="1"/>
</dbReference>
<dbReference type="AlphaFoldDB" id="A0A7Y0QGF5"/>
<dbReference type="Proteomes" id="UP000562124">
    <property type="component" value="Unassembled WGS sequence"/>
</dbReference>
<dbReference type="RefSeq" id="WP_169322976.1">
    <property type="nucleotide sequence ID" value="NZ_JABCJJ010000002.1"/>
</dbReference>
<keyword evidence="2" id="KW-1185">Reference proteome</keyword>
<evidence type="ECO:0000313" key="2">
    <source>
        <dbReference type="Proteomes" id="UP000562124"/>
    </source>
</evidence>
<protein>
    <submittedName>
        <fullName evidence="1">Extracellular solute-binding protein</fullName>
    </submittedName>
</protein>
<dbReference type="SUPFAM" id="SSF53850">
    <property type="entry name" value="Periplasmic binding protein-like II"/>
    <property type="match status" value="1"/>
</dbReference>
<dbReference type="PANTHER" id="PTHR43649">
    <property type="entry name" value="ARABINOSE-BINDING PROTEIN-RELATED"/>
    <property type="match status" value="1"/>
</dbReference>
<name>A0A7Y0QGF5_CELFI</name>
<comment type="caution">
    <text evidence="1">The sequence shown here is derived from an EMBL/GenBank/DDBJ whole genome shotgun (WGS) entry which is preliminary data.</text>
</comment>
<dbReference type="Gene3D" id="3.40.190.10">
    <property type="entry name" value="Periplasmic binding protein-like II"/>
    <property type="match status" value="2"/>
</dbReference>
<dbReference type="InterPro" id="IPR006059">
    <property type="entry name" value="SBP"/>
</dbReference>
<reference evidence="1 2" key="1">
    <citation type="submission" date="2020-04" db="EMBL/GenBank/DDBJ databases">
        <title>Sequencing and Assembly of C. fimi.</title>
        <authorList>
            <person name="Ramsey A.R."/>
        </authorList>
    </citation>
    <scope>NUCLEOTIDE SEQUENCE [LARGE SCALE GENOMIC DNA]</scope>
    <source>
        <strain evidence="1 2">SB</strain>
    </source>
</reference>